<feature type="region of interest" description="Disordered" evidence="1">
    <location>
        <begin position="1"/>
        <end position="44"/>
    </location>
</feature>
<dbReference type="PANTHER" id="PTHR42831:SF1">
    <property type="entry name" value="FE-S PROTEIN MATURATION AUXILIARY FACTOR YITW"/>
    <property type="match status" value="1"/>
</dbReference>
<dbReference type="EMBL" id="CP039247">
    <property type="protein sequence ID" value="QCB28468.1"/>
    <property type="molecule type" value="Genomic_DNA"/>
</dbReference>
<dbReference type="Proteomes" id="UP000296352">
    <property type="component" value="Chromosome"/>
</dbReference>
<protein>
    <recommendedName>
        <fullName evidence="2">MIP18 family-like domain-containing protein</fullName>
    </recommendedName>
</protein>
<name>A0A4V1CEK9_9CORY</name>
<evidence type="ECO:0000313" key="4">
    <source>
        <dbReference type="Proteomes" id="UP000296352"/>
    </source>
</evidence>
<dbReference type="InterPro" id="IPR034904">
    <property type="entry name" value="FSCA_dom_sf"/>
</dbReference>
<reference evidence="3 4" key="1">
    <citation type="submission" date="2019-04" db="EMBL/GenBank/DDBJ databases">
        <title>Corynebacterium endometrii sp. nov., isolated from the uterus of a cow with endometritis.</title>
        <authorList>
            <person name="Ballas P."/>
            <person name="Ruckert C."/>
            <person name="Wagener K."/>
            <person name="Drillich M."/>
            <person name="Kaempfer P."/>
            <person name="Busse H.-J."/>
            <person name="Ehling-Schulz M."/>
        </authorList>
    </citation>
    <scope>NUCLEOTIDE SEQUENCE [LARGE SCALE GENOMIC DNA]</scope>
    <source>
        <strain evidence="3 4">LMM-1653</strain>
    </source>
</reference>
<dbReference type="InterPro" id="IPR002744">
    <property type="entry name" value="MIP18-like"/>
</dbReference>
<dbReference type="InterPro" id="IPR052339">
    <property type="entry name" value="Fe-S_Maturation_MIP18"/>
</dbReference>
<dbReference type="AlphaFoldDB" id="A0A4V1CEK9"/>
<dbReference type="SUPFAM" id="SSF117916">
    <property type="entry name" value="Fe-S cluster assembly (FSCA) domain-like"/>
    <property type="match status" value="1"/>
</dbReference>
<evidence type="ECO:0000256" key="1">
    <source>
        <dbReference type="SAM" id="MobiDB-lite"/>
    </source>
</evidence>
<dbReference type="KEGG" id="cee:CENDO_05945"/>
<feature type="compositionally biased region" description="Low complexity" evidence="1">
    <location>
        <begin position="1"/>
        <end position="25"/>
    </location>
</feature>
<dbReference type="Gene3D" id="3.30.300.130">
    <property type="entry name" value="Fe-S cluster assembly (FSCA)"/>
    <property type="match status" value="1"/>
</dbReference>
<evidence type="ECO:0000313" key="3">
    <source>
        <dbReference type="EMBL" id="QCB28468.1"/>
    </source>
</evidence>
<dbReference type="PANTHER" id="PTHR42831">
    <property type="entry name" value="FE-S PROTEIN MATURATION AUXILIARY FACTOR YITW"/>
    <property type="match status" value="1"/>
</dbReference>
<accession>A0A4V1CEK9</accession>
<sequence>MSETPENNTPEETAANTPAENVAENQSFVPGEEPEVAERPEQTPEMQAKAFDIAEYMRDVIDPELGINVVDLGLVYDIWLEEKEGKSIANVNMTLTSPACPLTDVIEAQVDTAVVGNKLVDECLINWVWMPPWGPHMITEEGREQLQALGFSV</sequence>
<keyword evidence="4" id="KW-1185">Reference proteome</keyword>
<feature type="domain" description="MIP18 family-like" evidence="2">
    <location>
        <begin position="52"/>
        <end position="115"/>
    </location>
</feature>
<proteinExistence type="predicted"/>
<dbReference type="RefSeq" id="WP_136141203.1">
    <property type="nucleotide sequence ID" value="NZ_CP039247.1"/>
</dbReference>
<dbReference type="OrthoDB" id="9805360at2"/>
<evidence type="ECO:0000259" key="2">
    <source>
        <dbReference type="Pfam" id="PF01883"/>
    </source>
</evidence>
<dbReference type="Pfam" id="PF01883">
    <property type="entry name" value="FeS_assembly_P"/>
    <property type="match status" value="1"/>
</dbReference>
<organism evidence="3 4">
    <name type="scientific">Corynebacterium endometrii</name>
    <dbReference type="NCBI Taxonomy" id="2488819"/>
    <lineage>
        <taxon>Bacteria</taxon>
        <taxon>Bacillati</taxon>
        <taxon>Actinomycetota</taxon>
        <taxon>Actinomycetes</taxon>
        <taxon>Mycobacteriales</taxon>
        <taxon>Corynebacteriaceae</taxon>
        <taxon>Corynebacterium</taxon>
    </lineage>
</organism>
<gene>
    <name evidence="3" type="ORF">CENDO_05945</name>
</gene>